<name>A0A7V7GV45_9GAMM</name>
<evidence type="ECO:0000256" key="5">
    <source>
        <dbReference type="ARBA" id="ARBA00022692"/>
    </source>
</evidence>
<evidence type="ECO:0000256" key="2">
    <source>
        <dbReference type="ARBA" id="ARBA00022448"/>
    </source>
</evidence>
<dbReference type="Pfam" id="PF11356">
    <property type="entry name" value="T2SSC"/>
    <property type="match status" value="1"/>
</dbReference>
<feature type="domain" description="PDZ" evidence="10">
    <location>
        <begin position="243"/>
        <end position="306"/>
    </location>
</feature>
<dbReference type="InterPro" id="IPR036034">
    <property type="entry name" value="PDZ_sf"/>
</dbReference>
<dbReference type="InterPro" id="IPR041489">
    <property type="entry name" value="PDZ_6"/>
</dbReference>
<evidence type="ECO:0000256" key="1">
    <source>
        <dbReference type="ARBA" id="ARBA00004533"/>
    </source>
</evidence>
<dbReference type="AlphaFoldDB" id="A0A7V7GV45"/>
<evidence type="ECO:0000256" key="7">
    <source>
        <dbReference type="ARBA" id="ARBA00022989"/>
    </source>
</evidence>
<protein>
    <submittedName>
        <fullName evidence="11">PDZ domain-containing protein</fullName>
    </submittedName>
</protein>
<evidence type="ECO:0000259" key="10">
    <source>
        <dbReference type="PROSITE" id="PS50106"/>
    </source>
</evidence>
<comment type="subcellular location">
    <subcellularLocation>
        <location evidence="1">Cell inner membrane</location>
    </subcellularLocation>
</comment>
<keyword evidence="12" id="KW-1185">Reference proteome</keyword>
<dbReference type="Proteomes" id="UP000463138">
    <property type="component" value="Unassembled WGS sequence"/>
</dbReference>
<dbReference type="Gene3D" id="2.30.42.10">
    <property type="match status" value="1"/>
</dbReference>
<dbReference type="InterPro" id="IPR001478">
    <property type="entry name" value="PDZ"/>
</dbReference>
<evidence type="ECO:0000256" key="6">
    <source>
        <dbReference type="ARBA" id="ARBA00022927"/>
    </source>
</evidence>
<dbReference type="InterPro" id="IPR024961">
    <property type="entry name" value="T2SS_GspC_N"/>
</dbReference>
<sequence>MSVADLTAVYSPCLCPGESMPLDSRFSIEPLMRLITLVLVAVVVILLGRLTWMIIEPSSILPAADGSRLDPIASGPASAAMRGYDDVAALSVFGAAPKSAANVINAPETSLSWVLKGVLADPDPERSGAILAPQGQPEKYYRVGDDLPGSVRLDQVLADRVILARDGKLETLRLQRRPLSSGAAPARRTADLPQVDSNVTLAADGGVARIDREAWMNDPQRFLEVVSASPVMVDGAMYGLEVSPARNAREFEAAGLQAGDVVTSVEGTPISEINDYRDILEGLTGDSVSLTLERGGEPMTITITMD</sequence>
<keyword evidence="6" id="KW-0653">Protein transport</keyword>
<evidence type="ECO:0000313" key="11">
    <source>
        <dbReference type="EMBL" id="KAA0695928.1"/>
    </source>
</evidence>
<dbReference type="GO" id="GO:0005886">
    <property type="term" value="C:plasma membrane"/>
    <property type="evidence" value="ECO:0007669"/>
    <property type="project" value="UniProtKB-SubCell"/>
</dbReference>
<dbReference type="PROSITE" id="PS50106">
    <property type="entry name" value="PDZ"/>
    <property type="match status" value="1"/>
</dbReference>
<proteinExistence type="predicted"/>
<evidence type="ECO:0000313" key="12">
    <source>
        <dbReference type="Proteomes" id="UP000463138"/>
    </source>
</evidence>
<dbReference type="SUPFAM" id="SSF50156">
    <property type="entry name" value="PDZ domain-like"/>
    <property type="match status" value="1"/>
</dbReference>
<comment type="caution">
    <text evidence="11">The sequence shown here is derived from an EMBL/GenBank/DDBJ whole genome shotgun (WGS) entry which is preliminary data.</text>
</comment>
<organism evidence="11 12">
    <name type="scientific">Halopseudomonas laoshanensis</name>
    <dbReference type="NCBI Taxonomy" id="2268758"/>
    <lineage>
        <taxon>Bacteria</taxon>
        <taxon>Pseudomonadati</taxon>
        <taxon>Pseudomonadota</taxon>
        <taxon>Gammaproteobacteria</taxon>
        <taxon>Pseudomonadales</taxon>
        <taxon>Pseudomonadaceae</taxon>
        <taxon>Halopseudomonas</taxon>
    </lineage>
</organism>
<keyword evidence="2" id="KW-0813">Transport</keyword>
<accession>A0A7V7GV45</accession>
<keyword evidence="3" id="KW-1003">Cell membrane</keyword>
<dbReference type="OrthoDB" id="1491375at2"/>
<reference evidence="11 12" key="1">
    <citation type="submission" date="2018-07" db="EMBL/GenBank/DDBJ databases">
        <title>Pseudomonas laoshanensis sp. nov., isolated from soil.</title>
        <authorList>
            <person name="Sun J."/>
            <person name="Yu L."/>
            <person name="Wang M."/>
            <person name="Zhang C."/>
        </authorList>
    </citation>
    <scope>NUCLEOTIDE SEQUENCE [LARGE SCALE GENOMIC DNA]</scope>
    <source>
        <strain evidence="11 12">Y22</strain>
    </source>
</reference>
<evidence type="ECO:0000256" key="9">
    <source>
        <dbReference type="SAM" id="Phobius"/>
    </source>
</evidence>
<evidence type="ECO:0000256" key="4">
    <source>
        <dbReference type="ARBA" id="ARBA00022519"/>
    </source>
</evidence>
<dbReference type="EMBL" id="QOVF01000001">
    <property type="protein sequence ID" value="KAA0695928.1"/>
    <property type="molecule type" value="Genomic_DNA"/>
</dbReference>
<keyword evidence="8 9" id="KW-0472">Membrane</keyword>
<dbReference type="GO" id="GO:0015031">
    <property type="term" value="P:protein transport"/>
    <property type="evidence" value="ECO:0007669"/>
    <property type="project" value="UniProtKB-KW"/>
</dbReference>
<dbReference type="Pfam" id="PF17820">
    <property type="entry name" value="PDZ_6"/>
    <property type="match status" value="1"/>
</dbReference>
<keyword evidence="7 9" id="KW-1133">Transmembrane helix</keyword>
<dbReference type="Gene3D" id="2.30.30.830">
    <property type="match status" value="1"/>
</dbReference>
<evidence type="ECO:0000256" key="3">
    <source>
        <dbReference type="ARBA" id="ARBA00022475"/>
    </source>
</evidence>
<keyword evidence="5 9" id="KW-0812">Transmembrane</keyword>
<evidence type="ECO:0000256" key="8">
    <source>
        <dbReference type="ARBA" id="ARBA00023136"/>
    </source>
</evidence>
<keyword evidence="4" id="KW-0997">Cell inner membrane</keyword>
<gene>
    <name evidence="11" type="ORF">DT594_00720</name>
</gene>
<feature type="transmembrane region" description="Helical" evidence="9">
    <location>
        <begin position="34"/>
        <end position="55"/>
    </location>
</feature>